<comment type="catalytic activity">
    <reaction evidence="10">
        <text>ATP + H2O = ADP + phosphate + H(+)</text>
        <dbReference type="Rhea" id="RHEA:13065"/>
        <dbReference type="ChEBI" id="CHEBI:15377"/>
        <dbReference type="ChEBI" id="CHEBI:15378"/>
        <dbReference type="ChEBI" id="CHEBI:30616"/>
        <dbReference type="ChEBI" id="CHEBI:43474"/>
        <dbReference type="ChEBI" id="CHEBI:456216"/>
        <dbReference type="EC" id="5.6.2.4"/>
    </reaction>
</comment>
<dbReference type="InterPro" id="IPR014017">
    <property type="entry name" value="DNA_helicase_UvrD-like_C"/>
</dbReference>
<dbReference type="PROSITE" id="PS51198">
    <property type="entry name" value="UVRD_HELICASE_ATP_BIND"/>
    <property type="match status" value="1"/>
</dbReference>
<dbReference type="SUPFAM" id="SSF52540">
    <property type="entry name" value="P-loop containing nucleoside triphosphate hydrolases"/>
    <property type="match status" value="1"/>
</dbReference>
<dbReference type="RefSeq" id="WP_013449747.1">
    <property type="nucleotide sequence ID" value="NC_014753.1"/>
</dbReference>
<sequence length="638" mass="71051" precursor="true">MNEHERVIAHEVGPAAVVAGAGSGKTRAATLRAARLARTGERVGLVTFTASAAEEMRQRVLAEDVPAKHVWAGTFHSLAFQILRQFPEAGGYEGFPEVLTPNDELRLFRRLWAELLDQDLDAELRRKLVKALGFFRKARAEEALEGWAARAGESLELDAEMLEALMISFQLRKREAGLASFDDLIEGASRALGDKDVRKWADRRFPFLIVDEYQDTSRAQETFLAALMPGEAPNLMVIGDPNQAIYGWRGAGSRTFERFQARYPQAVLYPLRKNYRSTRAVLRLAERAIARLYRSGQEAYYRLEGVKEEGEPPVLLTPPNAAAEATDVAREVARAVASGVPPEEIAVLARSSMQLAGVEDRLARLGVATRLLGGIRLSERREVKTLVQLLKAAWSLHERALVDFIEEAVPGLGERTLTRVEHAARPYNLVDRIMNDGAFVRGFSTRVQQGLFMTRTLLQLARATFEGVTGEAFAERFREFAQDLYGELLPGYLARIGKQGPNEEARRRHLERFVATVEAFAREEAEGGLDDLLARLAFLEQQDGPAVTLGTVHAVKGLEFEVVFVVGMVEGAFPILADDSDPEEERRLFYVAATRAKRRLYLSAPTYGPRGKILQPSRYLEEALDEGLVRLQKVRPAA</sequence>
<dbReference type="GO" id="GO:0005524">
    <property type="term" value="F:ATP binding"/>
    <property type="evidence" value="ECO:0007669"/>
    <property type="project" value="UniProtKB-UniRule"/>
</dbReference>
<dbReference type="Proteomes" id="UP000008722">
    <property type="component" value="Plasmid pOCEPR01"/>
</dbReference>
<keyword evidence="4 11" id="KW-0347">Helicase</keyword>
<dbReference type="GO" id="GO:0043138">
    <property type="term" value="F:3'-5' DNA helicase activity"/>
    <property type="evidence" value="ECO:0007669"/>
    <property type="project" value="UniProtKB-EC"/>
</dbReference>
<dbReference type="InterPro" id="IPR014016">
    <property type="entry name" value="UvrD-like_ATP-bd"/>
</dbReference>
<evidence type="ECO:0000256" key="5">
    <source>
        <dbReference type="ARBA" id="ARBA00022840"/>
    </source>
</evidence>
<dbReference type="KEGG" id="opr:Ocepr_2319"/>
<dbReference type="EC" id="5.6.2.4" evidence="9"/>
<organism evidence="14 15">
    <name type="scientific">Oceanithermus profundus (strain DSM 14977 / NBRC 100410 / VKM B-2274 / 506)</name>
    <dbReference type="NCBI Taxonomy" id="670487"/>
    <lineage>
        <taxon>Bacteria</taxon>
        <taxon>Thermotogati</taxon>
        <taxon>Deinococcota</taxon>
        <taxon>Deinococci</taxon>
        <taxon>Thermales</taxon>
        <taxon>Thermaceae</taxon>
        <taxon>Oceanithermus</taxon>
    </lineage>
</organism>
<evidence type="ECO:0000259" key="12">
    <source>
        <dbReference type="PROSITE" id="PS51198"/>
    </source>
</evidence>
<comment type="similarity">
    <text evidence="1">Belongs to the helicase family. UvrD subfamily.</text>
</comment>
<proteinExistence type="inferred from homology"/>
<feature type="binding site" evidence="11">
    <location>
        <begin position="19"/>
        <end position="26"/>
    </location>
    <ligand>
        <name>ATP</name>
        <dbReference type="ChEBI" id="CHEBI:30616"/>
    </ligand>
</feature>
<dbReference type="AlphaFoldDB" id="E4UAI8"/>
<dbReference type="OrthoDB" id="9810135at2"/>
<dbReference type="HOGENOM" id="CLU_004585_5_10_0"/>
<keyword evidence="6" id="KW-0238">DNA-binding</keyword>
<accession>E4UAI8</accession>
<feature type="domain" description="UvrD-like helicase C-terminal" evidence="13">
    <location>
        <begin position="282"/>
        <end position="557"/>
    </location>
</feature>
<dbReference type="PROSITE" id="PS51217">
    <property type="entry name" value="UVRD_HELICASE_CTER"/>
    <property type="match status" value="1"/>
</dbReference>
<dbReference type="InterPro" id="IPR000212">
    <property type="entry name" value="DNA_helicase_UvrD/REP"/>
</dbReference>
<keyword evidence="15" id="KW-1185">Reference proteome</keyword>
<evidence type="ECO:0000256" key="11">
    <source>
        <dbReference type="PROSITE-ProRule" id="PRU00560"/>
    </source>
</evidence>
<dbReference type="Gene3D" id="1.10.486.10">
    <property type="entry name" value="PCRA, domain 4"/>
    <property type="match status" value="1"/>
</dbReference>
<dbReference type="EMBL" id="CP002362">
    <property type="protein sequence ID" value="ADR37767.1"/>
    <property type="molecule type" value="Genomic_DNA"/>
</dbReference>
<dbReference type="CDD" id="cd17932">
    <property type="entry name" value="DEXQc_UvrD"/>
    <property type="match status" value="1"/>
</dbReference>
<dbReference type="Gene3D" id="3.40.50.300">
    <property type="entry name" value="P-loop containing nucleotide triphosphate hydrolases"/>
    <property type="match status" value="2"/>
</dbReference>
<dbReference type="GO" id="GO:0016887">
    <property type="term" value="F:ATP hydrolysis activity"/>
    <property type="evidence" value="ECO:0007669"/>
    <property type="project" value="RHEA"/>
</dbReference>
<evidence type="ECO:0000256" key="3">
    <source>
        <dbReference type="ARBA" id="ARBA00022801"/>
    </source>
</evidence>
<name>E4UAI8_OCEP5</name>
<evidence type="ECO:0000256" key="8">
    <source>
        <dbReference type="ARBA" id="ARBA00034617"/>
    </source>
</evidence>
<dbReference type="InterPro" id="IPR013986">
    <property type="entry name" value="DExx_box_DNA_helicase_dom_sf"/>
</dbReference>
<keyword evidence="7" id="KW-0413">Isomerase</keyword>
<dbReference type="eggNOG" id="COG0210">
    <property type="taxonomic scope" value="Bacteria"/>
</dbReference>
<dbReference type="PANTHER" id="PTHR11070:SF2">
    <property type="entry name" value="ATP-DEPENDENT DNA HELICASE SRS2"/>
    <property type="match status" value="1"/>
</dbReference>
<comment type="catalytic activity">
    <reaction evidence="8">
        <text>Couples ATP hydrolysis with the unwinding of duplex DNA by translocating in the 3'-5' direction.</text>
        <dbReference type="EC" id="5.6.2.4"/>
    </reaction>
</comment>
<keyword evidence="2 11" id="KW-0547">Nucleotide-binding</keyword>
<keyword evidence="14" id="KW-0614">Plasmid</keyword>
<geneLocation type="plasmid" evidence="14 15">
    <name>pOCEPR01</name>
</geneLocation>
<evidence type="ECO:0000313" key="14">
    <source>
        <dbReference type="EMBL" id="ADR37767.1"/>
    </source>
</evidence>
<evidence type="ECO:0000256" key="7">
    <source>
        <dbReference type="ARBA" id="ARBA00023235"/>
    </source>
</evidence>
<evidence type="ECO:0000256" key="9">
    <source>
        <dbReference type="ARBA" id="ARBA00034808"/>
    </source>
</evidence>
<gene>
    <name evidence="14" type="ordered locus">Ocepr_2319</name>
</gene>
<evidence type="ECO:0000256" key="6">
    <source>
        <dbReference type="ARBA" id="ARBA00023125"/>
    </source>
</evidence>
<evidence type="ECO:0000313" key="15">
    <source>
        <dbReference type="Proteomes" id="UP000008722"/>
    </source>
</evidence>
<dbReference type="Pfam" id="PF13361">
    <property type="entry name" value="UvrD_C"/>
    <property type="match status" value="1"/>
</dbReference>
<dbReference type="GO" id="GO:0003677">
    <property type="term" value="F:DNA binding"/>
    <property type="evidence" value="ECO:0007669"/>
    <property type="project" value="UniProtKB-KW"/>
</dbReference>
<evidence type="ECO:0000256" key="10">
    <source>
        <dbReference type="ARBA" id="ARBA00048988"/>
    </source>
</evidence>
<evidence type="ECO:0000256" key="4">
    <source>
        <dbReference type="ARBA" id="ARBA00022806"/>
    </source>
</evidence>
<reference evidence="15" key="1">
    <citation type="submission" date="2010-11" db="EMBL/GenBank/DDBJ databases">
        <title>The complete sequence of plasmid of Oceanithermus profundus DSM 14977.</title>
        <authorList>
            <consortium name="US DOE Joint Genome Institute (JGI-PGF)"/>
            <person name="Lucas S."/>
            <person name="Copeland A."/>
            <person name="Lapidus A."/>
            <person name="Bruce D."/>
            <person name="Goodwin L."/>
            <person name="Pitluck S."/>
            <person name="Kyrpides N."/>
            <person name="Mavromatis K."/>
            <person name="Pagani I."/>
            <person name="Ivanova N."/>
            <person name="Zhang X."/>
            <person name="Brettin T."/>
            <person name="Detter J.C."/>
            <person name="Tapia R."/>
            <person name="Han C."/>
            <person name="Land M."/>
            <person name="Hauser L."/>
            <person name="Markowitz V."/>
            <person name="Cheng J.-F."/>
            <person name="Hugenholtz P."/>
            <person name="Woyke T."/>
            <person name="Wu D."/>
            <person name="Tindall B."/>
            <person name="Faehnrich R."/>
            <person name="Brambilla E."/>
            <person name="Klenk H.-P."/>
            <person name="Eisen J.A."/>
        </authorList>
    </citation>
    <scope>NUCLEOTIDE SEQUENCE [LARGE SCALE GENOMIC DNA]</scope>
    <source>
        <strain evidence="15">DSM 14977 / NBRC 100410 / VKM B-2274 / 506</strain>
        <plasmid evidence="15">Plasmid pOCEPR01</plasmid>
    </source>
</reference>
<evidence type="ECO:0000259" key="13">
    <source>
        <dbReference type="PROSITE" id="PS51217"/>
    </source>
</evidence>
<dbReference type="Pfam" id="PF00580">
    <property type="entry name" value="UvrD-helicase"/>
    <property type="match status" value="1"/>
</dbReference>
<keyword evidence="3 11" id="KW-0378">Hydrolase</keyword>
<feature type="domain" description="UvrD-like helicase ATP-binding" evidence="12">
    <location>
        <begin position="1"/>
        <end position="278"/>
    </location>
</feature>
<dbReference type="GO" id="GO:0000725">
    <property type="term" value="P:recombinational repair"/>
    <property type="evidence" value="ECO:0007669"/>
    <property type="project" value="TreeGrafter"/>
</dbReference>
<dbReference type="Gene3D" id="1.10.10.160">
    <property type="match status" value="1"/>
</dbReference>
<evidence type="ECO:0000256" key="1">
    <source>
        <dbReference type="ARBA" id="ARBA00009922"/>
    </source>
</evidence>
<reference evidence="14 15" key="2">
    <citation type="journal article" date="2011" name="Stand. Genomic Sci.">
        <title>Complete genome sequence of Oceanithermus profundus type strain (506).</title>
        <authorList>
            <person name="Pati A."/>
            <person name="Zhang X."/>
            <person name="Lapidus A."/>
            <person name="Nolan M."/>
            <person name="Lucas S."/>
            <person name="Del Rio T.G."/>
            <person name="Tice H."/>
            <person name="Cheng J.F."/>
            <person name="Tapia R."/>
            <person name="Han C."/>
            <person name="Goodwin L."/>
            <person name="Pitluck S."/>
            <person name="Liolios K."/>
            <person name="Pagani I."/>
            <person name="Ivanova N."/>
            <person name="Mavromatis K."/>
            <person name="Chen A."/>
            <person name="Palaniappan K."/>
            <person name="Hauser L."/>
            <person name="Jeffries C.D."/>
            <person name="Brambilla E.M."/>
            <person name="Rohl A."/>
            <person name="Mwirichia R."/>
            <person name="Rohde M."/>
            <person name="Tindall B.J."/>
            <person name="Sikorski J."/>
            <person name="Wirth R."/>
            <person name="Goker M."/>
            <person name="Woyke T."/>
            <person name="Detter J.C."/>
            <person name="Bristow J."/>
            <person name="Eisen J.A."/>
            <person name="Markowitz V."/>
            <person name="Hugenholtz P."/>
            <person name="Kyrpides N.C."/>
            <person name="Klenk H.P."/>
            <person name="Land M."/>
        </authorList>
    </citation>
    <scope>NUCLEOTIDE SEQUENCE [LARGE SCALE GENOMIC DNA]</scope>
    <source>
        <strain evidence="15">DSM 14977 / NBRC 100410 / VKM B-2274 / 506</strain>
        <plasmid evidence="15">Plasmid pOCEPR01</plasmid>
    </source>
</reference>
<protein>
    <recommendedName>
        <fullName evidence="9">DNA 3'-5' helicase</fullName>
        <ecNumber evidence="9">5.6.2.4</ecNumber>
    </recommendedName>
</protein>
<dbReference type="PANTHER" id="PTHR11070">
    <property type="entry name" value="UVRD / RECB / PCRA DNA HELICASE FAMILY MEMBER"/>
    <property type="match status" value="1"/>
</dbReference>
<keyword evidence="5 11" id="KW-0067">ATP-binding</keyword>
<dbReference type="InterPro" id="IPR027417">
    <property type="entry name" value="P-loop_NTPase"/>
</dbReference>
<evidence type="ECO:0000256" key="2">
    <source>
        <dbReference type="ARBA" id="ARBA00022741"/>
    </source>
</evidence>